<reference evidence="2 3" key="1">
    <citation type="journal article" date="2019" name="Int. J. Syst. Evol. Microbiol.">
        <title>The Global Catalogue of Microorganisms (GCM) 10K type strain sequencing project: providing services to taxonomists for standard genome sequencing and annotation.</title>
        <authorList>
            <consortium name="The Broad Institute Genomics Platform"/>
            <consortium name="The Broad Institute Genome Sequencing Center for Infectious Disease"/>
            <person name="Wu L."/>
            <person name="Ma J."/>
        </authorList>
    </citation>
    <scope>NUCLEOTIDE SEQUENCE [LARGE SCALE GENOMIC DNA]</scope>
    <source>
        <strain evidence="2 3">CGMCC 1.15824</strain>
    </source>
</reference>
<dbReference type="AlphaFoldDB" id="A0ABD5QKX3"/>
<dbReference type="RefSeq" id="WP_224829322.1">
    <property type="nucleotide sequence ID" value="NZ_JAIVEF010000019.1"/>
</dbReference>
<dbReference type="EMBL" id="JBHSJG010000053">
    <property type="protein sequence ID" value="MFC4989679.1"/>
    <property type="molecule type" value="Genomic_DNA"/>
</dbReference>
<proteinExistence type="predicted"/>
<sequence>MDLLYVGDNRNRENWGCRGTSISLYGVLAEEFSIGGVVDGEYAAGETPIRSKLLSPEWFRKITRRRDRHPVFGYYVAAEELLGAETDFVSEDPRRSARTIYDRREENGRLGELYDAVADSDGVVINGEGDMIFTTPPRRKLLFLLSVVELADALGKPVYYLNAMISDCPVDGRNQRTAAQAARTLRKCNAVTLRDPRSLELLEELAPEAEGYFVPDALFSWHDRYAGDLSRQLPDDADFIVPFPEEEEYLNGFDLSAPYVCVGGSSLAQREPERAIPAYEGLVRELREGLDREVLLVQTSPSDRFLEEVADRTETPILPVETPVLAAGGVLANADALVSGRYHPSIFASLGGTRCVFLGSNSHKTRSLQEVLGYEDRREFGGFPSADERREIVAATEDAIEKSGDPALRETVEERAAEVRELPGIVADHWG</sequence>
<dbReference type="Proteomes" id="UP001595925">
    <property type="component" value="Unassembled WGS sequence"/>
</dbReference>
<evidence type="ECO:0000259" key="1">
    <source>
        <dbReference type="Pfam" id="PF04230"/>
    </source>
</evidence>
<evidence type="ECO:0000313" key="3">
    <source>
        <dbReference type="Proteomes" id="UP001595925"/>
    </source>
</evidence>
<dbReference type="PANTHER" id="PTHR36836:SF1">
    <property type="entry name" value="COLANIC ACID BIOSYNTHESIS PROTEIN WCAK"/>
    <property type="match status" value="1"/>
</dbReference>
<evidence type="ECO:0000313" key="2">
    <source>
        <dbReference type="EMBL" id="MFC4989679.1"/>
    </source>
</evidence>
<dbReference type="GO" id="GO:0016740">
    <property type="term" value="F:transferase activity"/>
    <property type="evidence" value="ECO:0007669"/>
    <property type="project" value="UniProtKB-KW"/>
</dbReference>
<gene>
    <name evidence="2" type="ORF">ACFPFO_18340</name>
</gene>
<comment type="caution">
    <text evidence="2">The sequence shown here is derived from an EMBL/GenBank/DDBJ whole genome shotgun (WGS) entry which is preliminary data.</text>
</comment>
<name>A0ABD5QKX3_9EURY</name>
<protein>
    <submittedName>
        <fullName evidence="2">Polysaccharide pyruvyl transferase family protein</fullName>
    </submittedName>
</protein>
<feature type="domain" description="Polysaccharide pyruvyl transferase" evidence="1">
    <location>
        <begin position="79"/>
        <end position="361"/>
    </location>
</feature>
<accession>A0ABD5QKX3</accession>
<keyword evidence="2" id="KW-0808">Transferase</keyword>
<keyword evidence="3" id="KW-1185">Reference proteome</keyword>
<organism evidence="2 3">
    <name type="scientific">Saliphagus infecundisoli</name>
    <dbReference type="NCBI Taxonomy" id="1849069"/>
    <lineage>
        <taxon>Archaea</taxon>
        <taxon>Methanobacteriati</taxon>
        <taxon>Methanobacteriota</taxon>
        <taxon>Stenosarchaea group</taxon>
        <taxon>Halobacteria</taxon>
        <taxon>Halobacteriales</taxon>
        <taxon>Natrialbaceae</taxon>
        <taxon>Saliphagus</taxon>
    </lineage>
</organism>
<dbReference type="Pfam" id="PF04230">
    <property type="entry name" value="PS_pyruv_trans"/>
    <property type="match status" value="1"/>
</dbReference>
<dbReference type="InterPro" id="IPR007345">
    <property type="entry name" value="Polysacch_pyruvyl_Trfase"/>
</dbReference>
<dbReference type="PANTHER" id="PTHR36836">
    <property type="entry name" value="COLANIC ACID BIOSYNTHESIS PROTEIN WCAK"/>
    <property type="match status" value="1"/>
</dbReference>